<evidence type="ECO:0000256" key="5">
    <source>
        <dbReference type="ARBA" id="ARBA00022821"/>
    </source>
</evidence>
<gene>
    <name evidence="9" type="ORF">QN277_025838</name>
</gene>
<keyword evidence="4" id="KW-0378">Hydrolase</keyword>
<evidence type="ECO:0000256" key="2">
    <source>
        <dbReference type="ARBA" id="ARBA00004496"/>
    </source>
</evidence>
<keyword evidence="10" id="KW-1185">Reference proteome</keyword>
<evidence type="ECO:0000259" key="7">
    <source>
        <dbReference type="Pfam" id="PF01764"/>
    </source>
</evidence>
<evidence type="ECO:0000313" key="10">
    <source>
        <dbReference type="Proteomes" id="UP001293593"/>
    </source>
</evidence>
<dbReference type="GO" id="GO:0005634">
    <property type="term" value="C:nucleus"/>
    <property type="evidence" value="ECO:0007669"/>
    <property type="project" value="UniProtKB-SubCell"/>
</dbReference>
<dbReference type="CDD" id="cd00519">
    <property type="entry name" value="Lipase_3"/>
    <property type="match status" value="1"/>
</dbReference>
<keyword evidence="6" id="KW-0539">Nucleus</keyword>
<feature type="domain" description="Fungal lipase-type" evidence="7">
    <location>
        <begin position="85"/>
        <end position="203"/>
    </location>
</feature>
<dbReference type="SUPFAM" id="SSF53474">
    <property type="entry name" value="alpha/beta-Hydrolases"/>
    <property type="match status" value="1"/>
</dbReference>
<comment type="caution">
    <text evidence="9">The sequence shown here is derived from an EMBL/GenBank/DDBJ whole genome shotgun (WGS) entry which is preliminary data.</text>
</comment>
<dbReference type="InterPro" id="IPR029058">
    <property type="entry name" value="AB_hydrolase_fold"/>
</dbReference>
<dbReference type="GO" id="GO:0006629">
    <property type="term" value="P:lipid metabolic process"/>
    <property type="evidence" value="ECO:0007669"/>
    <property type="project" value="InterPro"/>
</dbReference>
<keyword evidence="3" id="KW-0963">Cytoplasm</keyword>
<dbReference type="GO" id="GO:0006952">
    <property type="term" value="P:defense response"/>
    <property type="evidence" value="ECO:0007669"/>
    <property type="project" value="UniProtKB-KW"/>
</dbReference>
<evidence type="ECO:0000259" key="8">
    <source>
        <dbReference type="Pfam" id="PF18117"/>
    </source>
</evidence>
<feature type="domain" description="EDS1 EP" evidence="8">
    <location>
        <begin position="399"/>
        <end position="612"/>
    </location>
</feature>
<organism evidence="9 10">
    <name type="scientific">Acacia crassicarpa</name>
    <name type="common">northern wattle</name>
    <dbReference type="NCBI Taxonomy" id="499986"/>
    <lineage>
        <taxon>Eukaryota</taxon>
        <taxon>Viridiplantae</taxon>
        <taxon>Streptophyta</taxon>
        <taxon>Embryophyta</taxon>
        <taxon>Tracheophyta</taxon>
        <taxon>Spermatophyta</taxon>
        <taxon>Magnoliopsida</taxon>
        <taxon>eudicotyledons</taxon>
        <taxon>Gunneridae</taxon>
        <taxon>Pentapetalae</taxon>
        <taxon>rosids</taxon>
        <taxon>fabids</taxon>
        <taxon>Fabales</taxon>
        <taxon>Fabaceae</taxon>
        <taxon>Caesalpinioideae</taxon>
        <taxon>mimosoid clade</taxon>
        <taxon>Acacieae</taxon>
        <taxon>Acacia</taxon>
    </lineage>
</organism>
<evidence type="ECO:0000256" key="1">
    <source>
        <dbReference type="ARBA" id="ARBA00004123"/>
    </source>
</evidence>
<dbReference type="EMBL" id="JAWXYG010000008">
    <property type="protein sequence ID" value="KAK4264699.1"/>
    <property type="molecule type" value="Genomic_DNA"/>
</dbReference>
<evidence type="ECO:0000256" key="4">
    <source>
        <dbReference type="ARBA" id="ARBA00022801"/>
    </source>
</evidence>
<accession>A0AAE1MGR1</accession>
<name>A0AAE1MGR1_9FABA</name>
<reference evidence="9" key="1">
    <citation type="submission" date="2023-10" db="EMBL/GenBank/DDBJ databases">
        <title>Chromosome-level genome of the transformable northern wattle, Acacia crassicarpa.</title>
        <authorList>
            <person name="Massaro I."/>
            <person name="Sinha N.R."/>
            <person name="Poethig S."/>
            <person name="Leichty A.R."/>
        </authorList>
    </citation>
    <scope>NUCLEOTIDE SEQUENCE</scope>
    <source>
        <strain evidence="9">Acra3RX</strain>
        <tissue evidence="9">Leaf</tissue>
    </source>
</reference>
<dbReference type="GO" id="GO:0005737">
    <property type="term" value="C:cytoplasm"/>
    <property type="evidence" value="ECO:0007669"/>
    <property type="project" value="UniProtKB-SubCell"/>
</dbReference>
<dbReference type="Pfam" id="PF18117">
    <property type="entry name" value="EDS1_EP"/>
    <property type="match status" value="1"/>
</dbReference>
<comment type="subcellular location">
    <subcellularLocation>
        <location evidence="2">Cytoplasm</location>
    </subcellularLocation>
    <subcellularLocation>
        <location evidence="1">Nucleus</location>
    </subcellularLocation>
</comment>
<dbReference type="PANTHER" id="PTHR47413">
    <property type="entry name" value="LIPASE-LIKE PAD4"/>
    <property type="match status" value="1"/>
</dbReference>
<dbReference type="Gene3D" id="3.40.50.1820">
    <property type="entry name" value="alpha/beta hydrolase"/>
    <property type="match status" value="1"/>
</dbReference>
<dbReference type="Proteomes" id="UP001293593">
    <property type="component" value="Unassembled WGS sequence"/>
</dbReference>
<protein>
    <recommendedName>
        <fullName evidence="11">Lipase-like PAD4</fullName>
    </recommendedName>
</protein>
<evidence type="ECO:0008006" key="11">
    <source>
        <dbReference type="Google" id="ProtNLM"/>
    </source>
</evidence>
<keyword evidence="5" id="KW-0611">Plant defense</keyword>
<evidence type="ECO:0000313" key="9">
    <source>
        <dbReference type="EMBL" id="KAK4264699.1"/>
    </source>
</evidence>
<evidence type="ECO:0000256" key="3">
    <source>
        <dbReference type="ARBA" id="ARBA00022490"/>
    </source>
</evidence>
<dbReference type="InterPro" id="IPR002921">
    <property type="entry name" value="Fungal_lipase-type"/>
</dbReference>
<proteinExistence type="predicted"/>
<dbReference type="Pfam" id="PF01764">
    <property type="entry name" value="Lipase_3"/>
    <property type="match status" value="1"/>
</dbReference>
<evidence type="ECO:0000256" key="6">
    <source>
        <dbReference type="ARBA" id="ARBA00023242"/>
    </source>
</evidence>
<dbReference type="InterPro" id="IPR041266">
    <property type="entry name" value="EDS1_EP"/>
</dbReference>
<sequence>MDIEASPFESSEMLATFLASTPLIPESWRLCSSANAAAHGSFRTEEIGDVVYIAFSGIQMAGGSGPSWGQLVPLVSVGDVTLFSSQPSKEGEDAVMVHGGMLNLFWSIFKPFQNQMMAIMGNPNTKSIIITGHSLGGAIASLCTIWLLSYLQSISSSMPVLCITYGSPLLGNESLSQAILKERWGGNFCHVVSKHDIMPRLLFAPIIPLTTQISSLLQFWQFSMIFPDLGNFGAQISDQEKSDLFSFVMAYLSNAASQDGESPMMPFLFHPFGSYFFVSDEGAVCVDGTTTVIKMMHLLWATSSPVSCIKDHLKYGDYVNKLSLLSLNQRDSLQVNNVPDSSYEAGLELALQSSGITSQDPAALPFKQCLSSARRTGRSPTLNAANLAVRLSKVVPYRAEIEWYQAWCAKSDDELGYYDSFKRRGSANLKRDMKVNMNRIKLARFWNNVIEMLENNELPRDFNKRAKWVNAAHSYQLQVEPLDIAEYYGKEMHKTKGHYLENGRERRYKIFDKWWMEREASTEETNNNKERSKFAGLTQDSCFWAKVEEARDWLSRVRSERDVNERVLLWQNIEKFEKYAMELVGSKAVSEDVLAKNSSYSLWVEELREVRGLNSKFQTFPSPFTRFREVVP</sequence>
<dbReference type="GO" id="GO:0016787">
    <property type="term" value="F:hydrolase activity"/>
    <property type="evidence" value="ECO:0007669"/>
    <property type="project" value="UniProtKB-KW"/>
</dbReference>
<dbReference type="AlphaFoldDB" id="A0AAE1MGR1"/>
<dbReference type="PANTHER" id="PTHR47413:SF2">
    <property type="entry name" value="LIPASE-LIKE PAD4"/>
    <property type="match status" value="1"/>
</dbReference>